<feature type="transmembrane region" description="Helical" evidence="1">
    <location>
        <begin position="53"/>
        <end position="79"/>
    </location>
</feature>
<keyword evidence="3" id="KW-1185">Reference proteome</keyword>
<evidence type="ECO:0000313" key="2">
    <source>
        <dbReference type="EMBL" id="REK73636.1"/>
    </source>
</evidence>
<accession>A0A371PDC2</accession>
<keyword evidence="1" id="KW-1133">Transmembrane helix</keyword>
<proteinExistence type="predicted"/>
<sequence>MKPPARWRPARLLIADVVVLTIGLTSVAAIRGFDYSTGDDSRARGPKPGVESALVGIEAAFPLWTWGLMLGAGVAFLIVGMTCRWHSFVWTGHVILCFAYAGLCAGLVAGYLDRPWFDGIRSGAGLALPALLHYLLWWRMGFRPVETEGAAGVPRSL</sequence>
<dbReference type="Proteomes" id="UP000265581">
    <property type="component" value="Unassembled WGS sequence"/>
</dbReference>
<comment type="caution">
    <text evidence="2">The sequence shown here is derived from an EMBL/GenBank/DDBJ whole genome shotgun (WGS) entry which is preliminary data.</text>
</comment>
<keyword evidence="1" id="KW-0812">Transmembrane</keyword>
<protein>
    <submittedName>
        <fullName evidence="2">Uncharacterized protein</fullName>
    </submittedName>
</protein>
<feature type="transmembrane region" description="Helical" evidence="1">
    <location>
        <begin position="88"/>
        <end position="108"/>
    </location>
</feature>
<dbReference type="OrthoDB" id="4773160at2"/>
<name>A0A371PDC2_9ACTN</name>
<evidence type="ECO:0000313" key="3">
    <source>
        <dbReference type="Proteomes" id="UP000265581"/>
    </source>
</evidence>
<feature type="transmembrane region" description="Helical" evidence="1">
    <location>
        <begin position="120"/>
        <end position="138"/>
    </location>
</feature>
<reference evidence="2 3" key="1">
    <citation type="submission" date="2018-08" db="EMBL/GenBank/DDBJ databases">
        <title>Aeromicrobium sp. M2KJ-4, whole genome shotgun sequence.</title>
        <authorList>
            <person name="Tuo L."/>
        </authorList>
    </citation>
    <scope>NUCLEOTIDE SEQUENCE [LARGE SCALE GENOMIC DNA]</scope>
    <source>
        <strain evidence="2 3">M2KJ-4</strain>
    </source>
</reference>
<dbReference type="EMBL" id="QUBR01000001">
    <property type="protein sequence ID" value="REK73636.1"/>
    <property type="molecule type" value="Genomic_DNA"/>
</dbReference>
<organism evidence="2 3">
    <name type="scientific">Aeromicrobium endophyticum</name>
    <dbReference type="NCBI Taxonomy" id="2292704"/>
    <lineage>
        <taxon>Bacteria</taxon>
        <taxon>Bacillati</taxon>
        <taxon>Actinomycetota</taxon>
        <taxon>Actinomycetes</taxon>
        <taxon>Propionibacteriales</taxon>
        <taxon>Nocardioidaceae</taxon>
        <taxon>Aeromicrobium</taxon>
    </lineage>
</organism>
<keyword evidence="1" id="KW-0472">Membrane</keyword>
<feature type="transmembrane region" description="Helical" evidence="1">
    <location>
        <begin position="12"/>
        <end position="33"/>
    </location>
</feature>
<dbReference type="AlphaFoldDB" id="A0A371PDC2"/>
<gene>
    <name evidence="2" type="ORF">DX116_08910</name>
</gene>
<evidence type="ECO:0000256" key="1">
    <source>
        <dbReference type="SAM" id="Phobius"/>
    </source>
</evidence>
<dbReference type="RefSeq" id="WP_119703746.1">
    <property type="nucleotide sequence ID" value="NZ_JBHSOI010000001.1"/>
</dbReference>